<sequence>MYRKNIAMKKIVLVLVFAFTTVVAFSQKEKTVKHNPDTNLIETTYYYDNGKVSQEGTFDMAGKLHGEWISYSESGDTVSKV</sequence>
<dbReference type="SUPFAM" id="SSF82185">
    <property type="entry name" value="Histone H3 K4-specific methyltransferase SET7/9 N-terminal domain"/>
    <property type="match status" value="1"/>
</dbReference>
<dbReference type="Gene3D" id="3.90.930.1">
    <property type="match status" value="1"/>
</dbReference>
<organism evidence="1">
    <name type="scientific">marine sediment metagenome</name>
    <dbReference type="NCBI Taxonomy" id="412755"/>
    <lineage>
        <taxon>unclassified sequences</taxon>
        <taxon>metagenomes</taxon>
        <taxon>ecological metagenomes</taxon>
    </lineage>
</organism>
<dbReference type="EMBL" id="LAZR01016700">
    <property type="protein sequence ID" value="KKM03364.1"/>
    <property type="molecule type" value="Genomic_DNA"/>
</dbReference>
<feature type="non-terminal residue" evidence="1">
    <location>
        <position position="81"/>
    </location>
</feature>
<protein>
    <submittedName>
        <fullName evidence="1">Uncharacterized protein</fullName>
    </submittedName>
</protein>
<reference evidence="1" key="1">
    <citation type="journal article" date="2015" name="Nature">
        <title>Complex archaea that bridge the gap between prokaryotes and eukaryotes.</title>
        <authorList>
            <person name="Spang A."/>
            <person name="Saw J.H."/>
            <person name="Jorgensen S.L."/>
            <person name="Zaremba-Niedzwiedzka K."/>
            <person name="Martijn J."/>
            <person name="Lind A.E."/>
            <person name="van Eijk R."/>
            <person name="Schleper C."/>
            <person name="Guy L."/>
            <person name="Ettema T.J."/>
        </authorList>
    </citation>
    <scope>NUCLEOTIDE SEQUENCE</scope>
</reference>
<evidence type="ECO:0000313" key="1">
    <source>
        <dbReference type="EMBL" id="KKM03364.1"/>
    </source>
</evidence>
<gene>
    <name evidence="1" type="ORF">LCGC14_1775210</name>
</gene>
<accession>A0A0F9GX77</accession>
<dbReference type="AlphaFoldDB" id="A0A0F9GX77"/>
<name>A0A0F9GX77_9ZZZZ</name>
<comment type="caution">
    <text evidence="1">The sequence shown here is derived from an EMBL/GenBank/DDBJ whole genome shotgun (WGS) entry which is preliminary data.</text>
</comment>
<proteinExistence type="predicted"/>